<evidence type="ECO:0000256" key="7">
    <source>
        <dbReference type="ARBA" id="ARBA00024739"/>
    </source>
</evidence>
<keyword evidence="10" id="KW-0969">Cilium</keyword>
<dbReference type="Pfam" id="PF04316">
    <property type="entry name" value="FlgM"/>
    <property type="match status" value="1"/>
</dbReference>
<dbReference type="GeneID" id="44131556"/>
<dbReference type="GO" id="GO:0044781">
    <property type="term" value="P:bacterial-type flagellum organization"/>
    <property type="evidence" value="ECO:0007669"/>
    <property type="project" value="UniProtKB-KW"/>
</dbReference>
<dbReference type="KEGG" id="skr:BRX40_03195"/>
<dbReference type="AlphaFoldDB" id="A0A1L6J6J4"/>
<evidence type="ECO:0000256" key="4">
    <source>
        <dbReference type="ARBA" id="ARBA00022795"/>
    </source>
</evidence>
<dbReference type="InterPro" id="IPR035890">
    <property type="entry name" value="Anti-sigma-28_factor_FlgM_sf"/>
</dbReference>
<reference evidence="11 13" key="3">
    <citation type="submission" date="2018-07" db="EMBL/GenBank/DDBJ databases">
        <title>Genomic and Epidemiologic Investigation of an Indolent Hospital Outbreak.</title>
        <authorList>
            <person name="Johnson R.C."/>
            <person name="Deming C."/>
            <person name="Conlan S."/>
            <person name="Zellmer C.J."/>
            <person name="Michelin A.V."/>
            <person name="Lee-Lin S."/>
            <person name="Thomas P.J."/>
            <person name="Park M."/>
            <person name="Weingarten R.A."/>
            <person name="Less J."/>
            <person name="Dekker J.P."/>
            <person name="Frank K.M."/>
            <person name="Musser K.A."/>
            <person name="Mcquiston J.R."/>
            <person name="Henderson D.K."/>
            <person name="Lau A.F."/>
            <person name="Palmore T.N."/>
            <person name="Segre J.A."/>
        </authorList>
    </citation>
    <scope>NUCLEOTIDE SEQUENCE [LARGE SCALE GENOMIC DNA]</scope>
    <source>
        <strain evidence="11 13">SK-NIH.Env10_0317</strain>
    </source>
</reference>
<dbReference type="STRING" id="93064.BRX40_03195"/>
<evidence type="ECO:0000259" key="9">
    <source>
        <dbReference type="Pfam" id="PF04316"/>
    </source>
</evidence>
<keyword evidence="10" id="KW-0282">Flagellum</keyword>
<evidence type="ECO:0000313" key="10">
    <source>
        <dbReference type="EMBL" id="APR51572.1"/>
    </source>
</evidence>
<keyword evidence="6" id="KW-0804">Transcription</keyword>
<dbReference type="EMBL" id="QQWO01000004">
    <property type="protein sequence ID" value="RSV05643.1"/>
    <property type="molecule type" value="Genomic_DNA"/>
</dbReference>
<sequence length="95" mass="9794">MVDPVGFKPASIADRRLTPVAPAAPVKAADGVTQAAQTSTAASITQAAAASVPVDAERVARIKKAIAEGKFPLVPSTVADRLLALKLQWNPHDKA</sequence>
<dbReference type="OrthoDB" id="7392062at2"/>
<reference evidence="12" key="2">
    <citation type="submission" date="2016-12" db="EMBL/GenBank/DDBJ databases">
        <title>Whole genome sequencing of Sphingomonas sp. ABOJV.</title>
        <authorList>
            <person name="Conlan S."/>
            <person name="Thomas P.J."/>
            <person name="Mullikin J."/>
            <person name="Palmore T.N."/>
            <person name="Frank K.M."/>
            <person name="Segre J.A."/>
        </authorList>
    </citation>
    <scope>NUCLEOTIDE SEQUENCE [LARGE SCALE GENOMIC DNA]</scope>
    <source>
        <strain evidence="12">ABOJV</strain>
    </source>
</reference>
<proteinExistence type="inferred from homology"/>
<protein>
    <recommendedName>
        <fullName evidence="2">Negative regulator of flagellin synthesis</fullName>
    </recommendedName>
    <alternativeName>
        <fullName evidence="8">Anti-sigma-28 factor</fullName>
    </alternativeName>
</protein>
<dbReference type="SUPFAM" id="SSF101498">
    <property type="entry name" value="Anti-sigma factor FlgM"/>
    <property type="match status" value="1"/>
</dbReference>
<dbReference type="EMBL" id="CP018820">
    <property type="protein sequence ID" value="APR51572.1"/>
    <property type="molecule type" value="Genomic_DNA"/>
</dbReference>
<keyword evidence="10" id="KW-0966">Cell projection</keyword>
<evidence type="ECO:0000313" key="11">
    <source>
        <dbReference type="EMBL" id="RSV05643.1"/>
    </source>
</evidence>
<evidence type="ECO:0000313" key="13">
    <source>
        <dbReference type="Proteomes" id="UP000286681"/>
    </source>
</evidence>
<feature type="domain" description="Anti-sigma-28 factor FlgM C-terminal" evidence="9">
    <location>
        <begin position="39"/>
        <end position="83"/>
    </location>
</feature>
<dbReference type="InterPro" id="IPR007412">
    <property type="entry name" value="FlgM"/>
</dbReference>
<dbReference type="Proteomes" id="UP000286681">
    <property type="component" value="Unassembled WGS sequence"/>
</dbReference>
<evidence type="ECO:0000256" key="8">
    <source>
        <dbReference type="ARBA" id="ARBA00030117"/>
    </source>
</evidence>
<evidence type="ECO:0000256" key="5">
    <source>
        <dbReference type="ARBA" id="ARBA00023015"/>
    </source>
</evidence>
<name>A0A1L6J6J4_9SPHN</name>
<keyword evidence="12" id="KW-1185">Reference proteome</keyword>
<keyword evidence="3" id="KW-0678">Repressor</keyword>
<evidence type="ECO:0000256" key="1">
    <source>
        <dbReference type="ARBA" id="ARBA00005322"/>
    </source>
</evidence>
<keyword evidence="4" id="KW-1005">Bacterial flagellum biogenesis</keyword>
<reference evidence="10" key="1">
    <citation type="submission" date="2016-12" db="EMBL/GenBank/DDBJ databases">
        <title>Whole genome sequencing of Sphingomonas koreensis.</title>
        <authorList>
            <person name="Conlan S."/>
            <person name="Thomas P.J."/>
            <person name="Mullikin J."/>
            <person name="Palmore T.N."/>
            <person name="Frank K.M."/>
            <person name="Segre J.A."/>
        </authorList>
    </citation>
    <scope>NUCLEOTIDE SEQUENCE</scope>
    <source>
        <strain evidence="10">ABOJV</strain>
    </source>
</reference>
<evidence type="ECO:0000256" key="2">
    <source>
        <dbReference type="ARBA" id="ARBA00017823"/>
    </source>
</evidence>
<dbReference type="InterPro" id="IPR031316">
    <property type="entry name" value="FlgM_C"/>
</dbReference>
<evidence type="ECO:0000256" key="3">
    <source>
        <dbReference type="ARBA" id="ARBA00022491"/>
    </source>
</evidence>
<dbReference type="Proteomes" id="UP000185161">
    <property type="component" value="Chromosome"/>
</dbReference>
<evidence type="ECO:0000313" key="12">
    <source>
        <dbReference type="Proteomes" id="UP000185161"/>
    </source>
</evidence>
<evidence type="ECO:0000256" key="6">
    <source>
        <dbReference type="ARBA" id="ARBA00023163"/>
    </source>
</evidence>
<dbReference type="GO" id="GO:0045892">
    <property type="term" value="P:negative regulation of DNA-templated transcription"/>
    <property type="evidence" value="ECO:0007669"/>
    <property type="project" value="InterPro"/>
</dbReference>
<dbReference type="NCBIfam" id="TIGR03824">
    <property type="entry name" value="FlgM_jcvi"/>
    <property type="match status" value="1"/>
</dbReference>
<comment type="function">
    <text evidence="7">Responsible for the coupling of flagellin expression to flagellar assembly by preventing expression of the flagellin genes when a component of the middle class of proteins is defective. It negatively regulates flagellar genes by inhibiting the activity of FliA by directly binding to FliA.</text>
</comment>
<dbReference type="RefSeq" id="WP_075150652.1">
    <property type="nucleotide sequence ID" value="NZ_CP018820.1"/>
</dbReference>
<keyword evidence="5" id="KW-0805">Transcription regulation</keyword>
<comment type="similarity">
    <text evidence="1">Belongs to the FlgM family.</text>
</comment>
<gene>
    <name evidence="11" type="primary">flgM</name>
    <name evidence="10" type="ORF">BRX40_03195</name>
    <name evidence="11" type="ORF">CA257_06795</name>
</gene>
<organism evidence="10 12">
    <name type="scientific">Sphingomonas koreensis</name>
    <dbReference type="NCBI Taxonomy" id="93064"/>
    <lineage>
        <taxon>Bacteria</taxon>
        <taxon>Pseudomonadati</taxon>
        <taxon>Pseudomonadota</taxon>
        <taxon>Alphaproteobacteria</taxon>
        <taxon>Sphingomonadales</taxon>
        <taxon>Sphingomonadaceae</taxon>
        <taxon>Sphingomonas</taxon>
    </lineage>
</organism>
<accession>A0A1L6J6J4</accession>